<comment type="caution">
    <text evidence="2">The sequence shown here is derived from an EMBL/GenBank/DDBJ whole genome shotgun (WGS) entry which is preliminary data.</text>
</comment>
<dbReference type="PANTHER" id="PTHR35665">
    <property type="entry name" value="PROTEIN LKAAEAR1"/>
    <property type="match status" value="1"/>
</dbReference>
<gene>
    <name evidence="2" type="ORF">GDO81_005628</name>
</gene>
<sequence length="164" mass="18959">MASGKSKPGFQGKKVISHGDIKKMDPMQRARHMAYEQPSKPIATSLLMTQNRLREHALKSVQEPKKQMPDPEQEKQMKVVGQLKAAEAHNRLRLMRLRFQFMRAQEIKYLISCQPTAREAIRLEVFLPPKSHAVKSHDSLRPLQRERVEQLLEDDRGLATNRIS</sequence>
<feature type="region of interest" description="Disordered" evidence="1">
    <location>
        <begin position="1"/>
        <end position="22"/>
    </location>
</feature>
<dbReference type="EMBL" id="WNYA01000002">
    <property type="protein sequence ID" value="KAG8587287.1"/>
    <property type="molecule type" value="Genomic_DNA"/>
</dbReference>
<name>A0AAV7CSC7_ENGPU</name>
<evidence type="ECO:0000256" key="1">
    <source>
        <dbReference type="SAM" id="MobiDB-lite"/>
    </source>
</evidence>
<reference evidence="2" key="1">
    <citation type="thesis" date="2020" institute="ProQuest LLC" country="789 East Eisenhower Parkway, Ann Arbor, MI, USA">
        <title>Comparative Genomics and Chromosome Evolution.</title>
        <authorList>
            <person name="Mudd A.B."/>
        </authorList>
    </citation>
    <scope>NUCLEOTIDE SEQUENCE</scope>
    <source>
        <strain evidence="2">237g6f4</strain>
        <tissue evidence="2">Blood</tissue>
    </source>
</reference>
<dbReference type="InterPro" id="IPR029152">
    <property type="entry name" value="LKAAEAR1"/>
</dbReference>
<keyword evidence="3" id="KW-1185">Reference proteome</keyword>
<dbReference type="Pfam" id="PF15478">
    <property type="entry name" value="LKAAEAR"/>
    <property type="match status" value="1"/>
</dbReference>
<dbReference type="PANTHER" id="PTHR35665:SF1">
    <property type="entry name" value="PROTEIN LKAAEAR1"/>
    <property type="match status" value="1"/>
</dbReference>
<proteinExistence type="predicted"/>
<protein>
    <submittedName>
        <fullName evidence="2">Uncharacterized protein</fullName>
    </submittedName>
</protein>
<evidence type="ECO:0000313" key="3">
    <source>
        <dbReference type="Proteomes" id="UP000824782"/>
    </source>
</evidence>
<dbReference type="AlphaFoldDB" id="A0AAV7CSC7"/>
<dbReference type="Proteomes" id="UP000824782">
    <property type="component" value="Unassembled WGS sequence"/>
</dbReference>
<organism evidence="2 3">
    <name type="scientific">Engystomops pustulosus</name>
    <name type="common">Tungara frog</name>
    <name type="synonym">Physalaemus pustulosus</name>
    <dbReference type="NCBI Taxonomy" id="76066"/>
    <lineage>
        <taxon>Eukaryota</taxon>
        <taxon>Metazoa</taxon>
        <taxon>Chordata</taxon>
        <taxon>Craniata</taxon>
        <taxon>Vertebrata</taxon>
        <taxon>Euteleostomi</taxon>
        <taxon>Amphibia</taxon>
        <taxon>Batrachia</taxon>
        <taxon>Anura</taxon>
        <taxon>Neobatrachia</taxon>
        <taxon>Hyloidea</taxon>
        <taxon>Leptodactylidae</taxon>
        <taxon>Leiuperinae</taxon>
        <taxon>Engystomops</taxon>
    </lineage>
</organism>
<evidence type="ECO:0000313" key="2">
    <source>
        <dbReference type="EMBL" id="KAG8587287.1"/>
    </source>
</evidence>
<accession>A0AAV7CSC7</accession>